<feature type="transmembrane region" description="Helical" evidence="1">
    <location>
        <begin position="67"/>
        <end position="85"/>
    </location>
</feature>
<gene>
    <name evidence="2" type="ORF">CVLEPA_LOCUS1329</name>
</gene>
<reference evidence="2 3" key="1">
    <citation type="submission" date="2024-02" db="EMBL/GenBank/DDBJ databases">
        <authorList>
            <person name="Daric V."/>
            <person name="Darras S."/>
        </authorList>
    </citation>
    <scope>NUCLEOTIDE SEQUENCE [LARGE SCALE GENOMIC DNA]</scope>
</reference>
<dbReference type="EMBL" id="CAWYQH010000001">
    <property type="protein sequence ID" value="CAK8672375.1"/>
    <property type="molecule type" value="Genomic_DNA"/>
</dbReference>
<feature type="transmembrane region" description="Helical" evidence="1">
    <location>
        <begin position="113"/>
        <end position="132"/>
    </location>
</feature>
<evidence type="ECO:0000313" key="2">
    <source>
        <dbReference type="EMBL" id="CAK8672375.1"/>
    </source>
</evidence>
<name>A0ABP0F1Q7_CLALP</name>
<sequence>MNRNLYLTIRCLAGLSFVLYGCMTTDYVGKRAFPDMHKKFVKIYRDGDAAENIPWKPKGVEVTDDDLRQTIGYMVLISGALLILFKQFQLPCWLLLSVGVLSVYTHFTKNDPLYMILGGISICITMFILLFAKPEEIHEKTE</sequence>
<proteinExistence type="predicted"/>
<keyword evidence="1" id="KW-1133">Transmembrane helix</keyword>
<keyword evidence="1" id="KW-0812">Transmembrane</keyword>
<protein>
    <submittedName>
        <fullName evidence="2">Uncharacterized protein</fullName>
    </submittedName>
</protein>
<accession>A0ABP0F1Q7</accession>
<keyword evidence="1" id="KW-0472">Membrane</keyword>
<dbReference type="PROSITE" id="PS51257">
    <property type="entry name" value="PROKAR_LIPOPROTEIN"/>
    <property type="match status" value="1"/>
</dbReference>
<dbReference type="Proteomes" id="UP001642483">
    <property type="component" value="Unassembled WGS sequence"/>
</dbReference>
<comment type="caution">
    <text evidence="2">The sequence shown here is derived from an EMBL/GenBank/DDBJ whole genome shotgun (WGS) entry which is preliminary data.</text>
</comment>
<feature type="transmembrane region" description="Helical" evidence="1">
    <location>
        <begin position="90"/>
        <end position="107"/>
    </location>
</feature>
<evidence type="ECO:0000256" key="1">
    <source>
        <dbReference type="SAM" id="Phobius"/>
    </source>
</evidence>
<organism evidence="2 3">
    <name type="scientific">Clavelina lepadiformis</name>
    <name type="common">Light-bulb sea squirt</name>
    <name type="synonym">Ascidia lepadiformis</name>
    <dbReference type="NCBI Taxonomy" id="159417"/>
    <lineage>
        <taxon>Eukaryota</taxon>
        <taxon>Metazoa</taxon>
        <taxon>Chordata</taxon>
        <taxon>Tunicata</taxon>
        <taxon>Ascidiacea</taxon>
        <taxon>Aplousobranchia</taxon>
        <taxon>Clavelinidae</taxon>
        <taxon>Clavelina</taxon>
    </lineage>
</organism>
<keyword evidence="3" id="KW-1185">Reference proteome</keyword>
<evidence type="ECO:0000313" key="3">
    <source>
        <dbReference type="Proteomes" id="UP001642483"/>
    </source>
</evidence>